<sequence>MKVVYSTNQCRCLLLLEFGPLPTPPLSCCLTSALLVHHSCVSYQDEYSSSRRFAASIFPVSIEVDREHL</sequence>
<protein>
    <submittedName>
        <fullName evidence="1">Uncharacterized protein</fullName>
    </submittedName>
</protein>
<accession>A0A9D4EYS0</accession>
<gene>
    <name evidence="1" type="ORF">DPMN_166322</name>
</gene>
<reference evidence="1" key="2">
    <citation type="submission" date="2020-11" db="EMBL/GenBank/DDBJ databases">
        <authorList>
            <person name="McCartney M.A."/>
            <person name="Auch B."/>
            <person name="Kono T."/>
            <person name="Mallez S."/>
            <person name="Becker A."/>
            <person name="Gohl D.M."/>
            <person name="Silverstein K.A.T."/>
            <person name="Koren S."/>
            <person name="Bechman K.B."/>
            <person name="Herman A."/>
            <person name="Abrahante J.E."/>
            <person name="Garbe J."/>
        </authorList>
    </citation>
    <scope>NUCLEOTIDE SEQUENCE</scope>
    <source>
        <strain evidence="1">Duluth1</strain>
        <tissue evidence="1">Whole animal</tissue>
    </source>
</reference>
<name>A0A9D4EYS0_DREPO</name>
<dbReference type="Proteomes" id="UP000828390">
    <property type="component" value="Unassembled WGS sequence"/>
</dbReference>
<evidence type="ECO:0000313" key="1">
    <source>
        <dbReference type="EMBL" id="KAH3788189.1"/>
    </source>
</evidence>
<organism evidence="1 2">
    <name type="scientific">Dreissena polymorpha</name>
    <name type="common">Zebra mussel</name>
    <name type="synonym">Mytilus polymorpha</name>
    <dbReference type="NCBI Taxonomy" id="45954"/>
    <lineage>
        <taxon>Eukaryota</taxon>
        <taxon>Metazoa</taxon>
        <taxon>Spiralia</taxon>
        <taxon>Lophotrochozoa</taxon>
        <taxon>Mollusca</taxon>
        <taxon>Bivalvia</taxon>
        <taxon>Autobranchia</taxon>
        <taxon>Heteroconchia</taxon>
        <taxon>Euheterodonta</taxon>
        <taxon>Imparidentia</taxon>
        <taxon>Neoheterodontei</taxon>
        <taxon>Myida</taxon>
        <taxon>Dreissenoidea</taxon>
        <taxon>Dreissenidae</taxon>
        <taxon>Dreissena</taxon>
    </lineage>
</organism>
<dbReference type="EMBL" id="JAIWYP010000008">
    <property type="protein sequence ID" value="KAH3788189.1"/>
    <property type="molecule type" value="Genomic_DNA"/>
</dbReference>
<reference evidence="1" key="1">
    <citation type="journal article" date="2019" name="bioRxiv">
        <title>The Genome of the Zebra Mussel, Dreissena polymorpha: A Resource for Invasive Species Research.</title>
        <authorList>
            <person name="McCartney M.A."/>
            <person name="Auch B."/>
            <person name="Kono T."/>
            <person name="Mallez S."/>
            <person name="Zhang Y."/>
            <person name="Obille A."/>
            <person name="Becker A."/>
            <person name="Abrahante J.E."/>
            <person name="Garbe J."/>
            <person name="Badalamenti J.P."/>
            <person name="Herman A."/>
            <person name="Mangelson H."/>
            <person name="Liachko I."/>
            <person name="Sullivan S."/>
            <person name="Sone E.D."/>
            <person name="Koren S."/>
            <person name="Silverstein K.A.T."/>
            <person name="Beckman K.B."/>
            <person name="Gohl D.M."/>
        </authorList>
    </citation>
    <scope>NUCLEOTIDE SEQUENCE</scope>
    <source>
        <strain evidence="1">Duluth1</strain>
        <tissue evidence="1">Whole animal</tissue>
    </source>
</reference>
<evidence type="ECO:0000313" key="2">
    <source>
        <dbReference type="Proteomes" id="UP000828390"/>
    </source>
</evidence>
<dbReference type="AlphaFoldDB" id="A0A9D4EYS0"/>
<comment type="caution">
    <text evidence="1">The sequence shown here is derived from an EMBL/GenBank/DDBJ whole genome shotgun (WGS) entry which is preliminary data.</text>
</comment>
<proteinExistence type="predicted"/>
<keyword evidence="2" id="KW-1185">Reference proteome</keyword>